<dbReference type="AlphaFoldDB" id="A0A1I4D5K6"/>
<sequence>MTSTEFRMEDHPLVMMRPRIVQPYSWVGHIPFAYLAVDLLRPSSLVELGTHTGNSYLAFCQAVQAIGLSCQCTAVDTWQGDAHAQHYGEDIYQSLRARHEPLYGAFSRLLRSTFDEAVGAFADNSIDLLHIDGLHTYEAVRHDFESWLPKLSGNAVVLLHDTAVRERGFGVARFFEELAARYPCFDFMHSHGLGVVAVGAQVPESFMAFLRQAQAKPEATRAYFEAMAGTLVGDAGPAGRDAPANVACRLYYRRQDESYDDARVLQQSLDAADGVLELQFRLPHGERPDYLRLDPAEVPGVYGIGPVRLRLVETEASHELPALEDRLGHVNGELVPAAGGSSVRLLSFDDDPWLEFEVGSALASGADEMVEVTVRIAYEVVVRDAALHRLLDRHASALADMRQLARERVGMQNLDRVLTRQQAVLQQLQQEQRRLQQGQQHLQQGQQHLQQGQQHLQQGQQHLQNGIDLLVRRNAWSVLRRWFGRRASG</sequence>
<organism evidence="4 5">
    <name type="scientific">Rhodanobacter glycinis</name>
    <dbReference type="NCBI Taxonomy" id="582702"/>
    <lineage>
        <taxon>Bacteria</taxon>
        <taxon>Pseudomonadati</taxon>
        <taxon>Pseudomonadota</taxon>
        <taxon>Gammaproteobacteria</taxon>
        <taxon>Lysobacterales</taxon>
        <taxon>Rhodanobacteraceae</taxon>
        <taxon>Rhodanobacter</taxon>
    </lineage>
</organism>
<gene>
    <name evidence="4" type="ORF">SAMN05192579_10864</name>
</gene>
<evidence type="ECO:0000256" key="1">
    <source>
        <dbReference type="ARBA" id="ARBA00022603"/>
    </source>
</evidence>
<dbReference type="InterPro" id="IPR029063">
    <property type="entry name" value="SAM-dependent_MTases_sf"/>
</dbReference>
<dbReference type="PANTHER" id="PTHR40048">
    <property type="entry name" value="RHAMNOSYL O-METHYLTRANSFERASE"/>
    <property type="match status" value="1"/>
</dbReference>
<dbReference type="GO" id="GO:0008168">
    <property type="term" value="F:methyltransferase activity"/>
    <property type="evidence" value="ECO:0007669"/>
    <property type="project" value="UniProtKB-KW"/>
</dbReference>
<keyword evidence="5" id="KW-1185">Reference proteome</keyword>
<feature type="coiled-coil region" evidence="3">
    <location>
        <begin position="387"/>
        <end position="445"/>
    </location>
</feature>
<proteinExistence type="predicted"/>
<dbReference type="GO" id="GO:0032259">
    <property type="term" value="P:methylation"/>
    <property type="evidence" value="ECO:0007669"/>
    <property type="project" value="UniProtKB-KW"/>
</dbReference>
<evidence type="ECO:0000256" key="2">
    <source>
        <dbReference type="ARBA" id="ARBA00022679"/>
    </source>
</evidence>
<protein>
    <submittedName>
        <fullName evidence="4">Methyltransferase domain-containing protein</fullName>
    </submittedName>
</protein>
<evidence type="ECO:0000313" key="5">
    <source>
        <dbReference type="Proteomes" id="UP000198725"/>
    </source>
</evidence>
<keyword evidence="3" id="KW-0175">Coiled coil</keyword>
<keyword evidence="1 4" id="KW-0489">Methyltransferase</keyword>
<dbReference type="Proteomes" id="UP000198725">
    <property type="component" value="Unassembled WGS sequence"/>
</dbReference>
<name>A0A1I4D5K6_9GAMM</name>
<dbReference type="GO" id="GO:0005886">
    <property type="term" value="C:plasma membrane"/>
    <property type="evidence" value="ECO:0007669"/>
    <property type="project" value="TreeGrafter"/>
</dbReference>
<evidence type="ECO:0000256" key="3">
    <source>
        <dbReference type="SAM" id="Coils"/>
    </source>
</evidence>
<dbReference type="RefSeq" id="WP_175481552.1">
    <property type="nucleotide sequence ID" value="NZ_FOSR01000008.1"/>
</dbReference>
<dbReference type="Gene3D" id="3.40.50.150">
    <property type="entry name" value="Vaccinia Virus protein VP39"/>
    <property type="match status" value="1"/>
</dbReference>
<evidence type="ECO:0000313" key="4">
    <source>
        <dbReference type="EMBL" id="SFK88079.1"/>
    </source>
</evidence>
<accession>A0A1I4D5K6</accession>
<dbReference type="Pfam" id="PF13578">
    <property type="entry name" value="Methyltransf_24"/>
    <property type="match status" value="1"/>
</dbReference>
<reference evidence="5" key="1">
    <citation type="submission" date="2016-10" db="EMBL/GenBank/DDBJ databases">
        <authorList>
            <person name="Varghese N."/>
            <person name="Submissions S."/>
        </authorList>
    </citation>
    <scope>NUCLEOTIDE SEQUENCE [LARGE SCALE GENOMIC DNA]</scope>
    <source>
        <strain evidence="5">MO64</strain>
    </source>
</reference>
<keyword evidence="2 4" id="KW-0808">Transferase</keyword>
<dbReference type="EMBL" id="FOSR01000008">
    <property type="protein sequence ID" value="SFK88079.1"/>
    <property type="molecule type" value="Genomic_DNA"/>
</dbReference>
<dbReference type="GO" id="GO:0071770">
    <property type="term" value="P:DIM/DIP cell wall layer assembly"/>
    <property type="evidence" value="ECO:0007669"/>
    <property type="project" value="TreeGrafter"/>
</dbReference>
<dbReference type="PANTHER" id="PTHR40048:SF1">
    <property type="entry name" value="RHAMNOSYL O-METHYLTRANSFERASE"/>
    <property type="match status" value="1"/>
</dbReference>
<dbReference type="SUPFAM" id="SSF53335">
    <property type="entry name" value="S-adenosyl-L-methionine-dependent methyltransferases"/>
    <property type="match status" value="1"/>
</dbReference>